<dbReference type="PANTHER" id="PTHR32322">
    <property type="entry name" value="INNER MEMBRANE TRANSPORTER"/>
    <property type="match status" value="1"/>
</dbReference>
<feature type="transmembrane region" description="Helical" evidence="6">
    <location>
        <begin position="101"/>
        <end position="122"/>
    </location>
</feature>
<feature type="domain" description="EamA" evidence="7">
    <location>
        <begin position="162"/>
        <end position="294"/>
    </location>
</feature>
<feature type="transmembrane region" description="Helical" evidence="6">
    <location>
        <begin position="134"/>
        <end position="153"/>
    </location>
</feature>
<comment type="similarity">
    <text evidence="2">Belongs to the EamA transporter family.</text>
</comment>
<feature type="transmembrane region" description="Helical" evidence="6">
    <location>
        <begin position="221"/>
        <end position="243"/>
    </location>
</feature>
<evidence type="ECO:0000313" key="9">
    <source>
        <dbReference type="Proteomes" id="UP001471651"/>
    </source>
</evidence>
<feature type="transmembrane region" description="Helical" evidence="6">
    <location>
        <begin position="47"/>
        <end position="68"/>
    </location>
</feature>
<organism evidence="8 9">
    <name type="scientific">Marinomonas primoryensis</name>
    <dbReference type="NCBI Taxonomy" id="178399"/>
    <lineage>
        <taxon>Bacteria</taxon>
        <taxon>Pseudomonadati</taxon>
        <taxon>Pseudomonadota</taxon>
        <taxon>Gammaproteobacteria</taxon>
        <taxon>Oceanospirillales</taxon>
        <taxon>Oceanospirillaceae</taxon>
        <taxon>Marinomonas</taxon>
    </lineage>
</organism>
<dbReference type="InterPro" id="IPR037185">
    <property type="entry name" value="EmrE-like"/>
</dbReference>
<keyword evidence="3 6" id="KW-0812">Transmembrane</keyword>
<dbReference type="EMBL" id="JBDYKN010000002">
    <property type="protein sequence ID" value="MEP7728555.1"/>
    <property type="molecule type" value="Genomic_DNA"/>
</dbReference>
<feature type="domain" description="EamA" evidence="7">
    <location>
        <begin position="22"/>
        <end position="149"/>
    </location>
</feature>
<dbReference type="Proteomes" id="UP001471651">
    <property type="component" value="Unassembled WGS sequence"/>
</dbReference>
<reference evidence="8 9" key="1">
    <citation type="submission" date="2024-05" db="EMBL/GenBank/DDBJ databases">
        <authorList>
            <person name="Busch G.E."/>
            <person name="Sharma I."/>
        </authorList>
    </citation>
    <scope>NUCLEOTIDE SEQUENCE [LARGE SCALE GENOMIC DNA]</scope>
    <source>
        <strain evidence="8 9">23GB23</strain>
    </source>
</reference>
<dbReference type="PANTHER" id="PTHR32322:SF2">
    <property type="entry name" value="EAMA DOMAIN-CONTAINING PROTEIN"/>
    <property type="match status" value="1"/>
</dbReference>
<evidence type="ECO:0000259" key="7">
    <source>
        <dbReference type="Pfam" id="PF00892"/>
    </source>
</evidence>
<gene>
    <name evidence="8" type="ORF">ABKW32_03770</name>
</gene>
<feature type="transmembrane region" description="Helical" evidence="6">
    <location>
        <begin position="277"/>
        <end position="295"/>
    </location>
</feature>
<accession>A0ABV0KWK5</accession>
<keyword evidence="5 6" id="KW-0472">Membrane</keyword>
<feature type="transmembrane region" description="Helical" evidence="6">
    <location>
        <begin position="18"/>
        <end position="35"/>
    </location>
</feature>
<dbReference type="Pfam" id="PF00892">
    <property type="entry name" value="EamA"/>
    <property type="match status" value="2"/>
</dbReference>
<dbReference type="InterPro" id="IPR050638">
    <property type="entry name" value="AA-Vitamin_Transporters"/>
</dbReference>
<sequence>MTSQYSIDARRANNSKKWLFPLIFVSIYGSGFVGAKLGLPDANPLSFLSYRFMIAGLILLFVACLLKIELPKAKDVFHISIAGSLTVAVFSIGVFESINLGLSPAISALIIALQPILVSIFARKMVNETLSLSQWVGLGLGLAGVLIVVSNNIDTSTTSSFSIFFSFLALIGLTFGNLYQKKYCSNMNVFIGGSIQSLISFLICIPLMIFEGYRVEWTTSYIIALSYMSIGVSIGALTILYLMIREGNVSKVASVFYLVPVSAAFSGYLLFGETFEYSTLIGASIVLMGVLLTNYEGEK</sequence>
<feature type="transmembrane region" description="Helical" evidence="6">
    <location>
        <begin position="190"/>
        <end position="209"/>
    </location>
</feature>
<comment type="caution">
    <text evidence="8">The sequence shown here is derived from an EMBL/GenBank/DDBJ whole genome shotgun (WGS) entry which is preliminary data.</text>
</comment>
<dbReference type="RefSeq" id="WP_348576144.1">
    <property type="nucleotide sequence ID" value="NZ_JBDYKN010000002.1"/>
</dbReference>
<comment type="subcellular location">
    <subcellularLocation>
        <location evidence="1">Membrane</location>
        <topology evidence="1">Multi-pass membrane protein</topology>
    </subcellularLocation>
</comment>
<evidence type="ECO:0000256" key="2">
    <source>
        <dbReference type="ARBA" id="ARBA00007362"/>
    </source>
</evidence>
<feature type="transmembrane region" description="Helical" evidence="6">
    <location>
        <begin position="255"/>
        <end position="271"/>
    </location>
</feature>
<proteinExistence type="inferred from homology"/>
<evidence type="ECO:0000256" key="1">
    <source>
        <dbReference type="ARBA" id="ARBA00004141"/>
    </source>
</evidence>
<dbReference type="SUPFAM" id="SSF103481">
    <property type="entry name" value="Multidrug resistance efflux transporter EmrE"/>
    <property type="match status" value="2"/>
</dbReference>
<evidence type="ECO:0000256" key="3">
    <source>
        <dbReference type="ARBA" id="ARBA00022692"/>
    </source>
</evidence>
<name>A0ABV0KWK5_9GAMM</name>
<feature type="transmembrane region" description="Helical" evidence="6">
    <location>
        <begin position="159"/>
        <end position="178"/>
    </location>
</feature>
<keyword evidence="4 6" id="KW-1133">Transmembrane helix</keyword>
<dbReference type="InterPro" id="IPR000620">
    <property type="entry name" value="EamA_dom"/>
</dbReference>
<feature type="transmembrane region" description="Helical" evidence="6">
    <location>
        <begin position="75"/>
        <end position="95"/>
    </location>
</feature>
<evidence type="ECO:0000313" key="8">
    <source>
        <dbReference type="EMBL" id="MEP7728555.1"/>
    </source>
</evidence>
<protein>
    <submittedName>
        <fullName evidence="8">DMT family transporter</fullName>
    </submittedName>
</protein>
<keyword evidence="9" id="KW-1185">Reference proteome</keyword>
<evidence type="ECO:0000256" key="6">
    <source>
        <dbReference type="SAM" id="Phobius"/>
    </source>
</evidence>
<evidence type="ECO:0000256" key="5">
    <source>
        <dbReference type="ARBA" id="ARBA00023136"/>
    </source>
</evidence>
<evidence type="ECO:0000256" key="4">
    <source>
        <dbReference type="ARBA" id="ARBA00022989"/>
    </source>
</evidence>